<proteinExistence type="predicted"/>
<dbReference type="AlphaFoldDB" id="A0A6A6YCT8"/>
<dbReference type="RefSeq" id="XP_033572798.1">
    <property type="nucleotide sequence ID" value="XM_033722286.1"/>
</dbReference>
<dbReference type="PANTHER" id="PTHR43671:SF13">
    <property type="entry name" value="SERINE_THREONINE-PROTEIN KINASE NEK2"/>
    <property type="match status" value="1"/>
</dbReference>
<accession>A0A6A6YCT8</accession>
<evidence type="ECO:0000256" key="5">
    <source>
        <dbReference type="ARBA" id="ARBA00022840"/>
    </source>
</evidence>
<dbReference type="InterPro" id="IPR011009">
    <property type="entry name" value="Kinase-like_dom_sf"/>
</dbReference>
<dbReference type="GeneID" id="54463179"/>
<evidence type="ECO:0000256" key="4">
    <source>
        <dbReference type="ARBA" id="ARBA00022777"/>
    </source>
</evidence>
<reference evidence="9" key="3">
    <citation type="submission" date="2025-04" db="UniProtKB">
        <authorList>
            <consortium name="RefSeq"/>
        </authorList>
    </citation>
    <scope>IDENTIFICATION</scope>
    <source>
        <strain evidence="9">CBS 304.34</strain>
    </source>
</reference>
<dbReference type="SMART" id="SM00220">
    <property type="entry name" value="S_TKc"/>
    <property type="match status" value="1"/>
</dbReference>
<feature type="domain" description="Protein kinase" evidence="6">
    <location>
        <begin position="14"/>
        <end position="336"/>
    </location>
</feature>
<dbReference type="GO" id="GO:0004674">
    <property type="term" value="F:protein serine/threonine kinase activity"/>
    <property type="evidence" value="ECO:0007669"/>
    <property type="project" value="UniProtKB-EC"/>
</dbReference>
<evidence type="ECO:0000256" key="1">
    <source>
        <dbReference type="ARBA" id="ARBA00012513"/>
    </source>
</evidence>
<keyword evidence="5" id="KW-0067">ATP-binding</keyword>
<evidence type="ECO:0000313" key="7">
    <source>
        <dbReference type="EMBL" id="KAF2805834.1"/>
    </source>
</evidence>
<dbReference type="InterPro" id="IPR050660">
    <property type="entry name" value="NEK_Ser/Thr_kinase"/>
</dbReference>
<dbReference type="EC" id="2.7.11.1" evidence="1"/>
<reference evidence="7 9" key="1">
    <citation type="journal article" date="2020" name="Stud. Mycol.">
        <title>101 Dothideomycetes genomes: a test case for predicting lifestyles and emergence of pathogens.</title>
        <authorList>
            <person name="Haridas S."/>
            <person name="Albert R."/>
            <person name="Binder M."/>
            <person name="Bloem J."/>
            <person name="Labutti K."/>
            <person name="Salamov A."/>
            <person name="Andreopoulos B."/>
            <person name="Baker S."/>
            <person name="Barry K."/>
            <person name="Bills G."/>
            <person name="Bluhm B."/>
            <person name="Cannon C."/>
            <person name="Castanera R."/>
            <person name="Culley D."/>
            <person name="Daum C."/>
            <person name="Ezra D."/>
            <person name="Gonzalez J."/>
            <person name="Henrissat B."/>
            <person name="Kuo A."/>
            <person name="Liang C."/>
            <person name="Lipzen A."/>
            <person name="Lutzoni F."/>
            <person name="Magnuson J."/>
            <person name="Mondo S."/>
            <person name="Nolan M."/>
            <person name="Ohm R."/>
            <person name="Pangilinan J."/>
            <person name="Park H.-J."/>
            <person name="Ramirez L."/>
            <person name="Alfaro M."/>
            <person name="Sun H."/>
            <person name="Tritt A."/>
            <person name="Yoshinaga Y."/>
            <person name="Zwiers L.-H."/>
            <person name="Turgeon B."/>
            <person name="Goodwin S."/>
            <person name="Spatafora J."/>
            <person name="Crous P."/>
            <person name="Grigoriev I."/>
        </authorList>
    </citation>
    <scope>NUCLEOTIDE SEQUENCE</scope>
    <source>
        <strain evidence="7 9">CBS 304.34</strain>
    </source>
</reference>
<dbReference type="GO" id="GO:0005524">
    <property type="term" value="F:ATP binding"/>
    <property type="evidence" value="ECO:0007669"/>
    <property type="project" value="UniProtKB-KW"/>
</dbReference>
<dbReference type="PANTHER" id="PTHR43671">
    <property type="entry name" value="SERINE/THREONINE-PROTEIN KINASE NEK"/>
    <property type="match status" value="1"/>
</dbReference>
<dbReference type="EMBL" id="MU003708">
    <property type="protein sequence ID" value="KAF2805834.1"/>
    <property type="molecule type" value="Genomic_DNA"/>
</dbReference>
<dbReference type="PROSITE" id="PS50011">
    <property type="entry name" value="PROTEIN_KINASE_DOM"/>
    <property type="match status" value="1"/>
</dbReference>
<dbReference type="SUPFAM" id="SSF56112">
    <property type="entry name" value="Protein kinase-like (PK-like)"/>
    <property type="match status" value="1"/>
</dbReference>
<evidence type="ECO:0000313" key="8">
    <source>
        <dbReference type="Proteomes" id="UP000504636"/>
    </source>
</evidence>
<dbReference type="CDD" id="cd00180">
    <property type="entry name" value="PKc"/>
    <property type="match status" value="1"/>
</dbReference>
<keyword evidence="8" id="KW-1185">Reference proteome</keyword>
<keyword evidence="3" id="KW-0547">Nucleotide-binding</keyword>
<dbReference type="InterPro" id="IPR000719">
    <property type="entry name" value="Prot_kinase_dom"/>
</dbReference>
<name>A0A6A6YCT8_9PEZI</name>
<dbReference type="Proteomes" id="UP000504636">
    <property type="component" value="Unplaced"/>
</dbReference>
<dbReference type="OrthoDB" id="4062651at2759"/>
<evidence type="ECO:0000256" key="2">
    <source>
        <dbReference type="ARBA" id="ARBA00022679"/>
    </source>
</evidence>
<evidence type="ECO:0000259" key="6">
    <source>
        <dbReference type="PROSITE" id="PS50011"/>
    </source>
</evidence>
<gene>
    <name evidence="7 9" type="ORF">BDZ99DRAFT_479865</name>
</gene>
<keyword evidence="4 7" id="KW-0418">Kinase</keyword>
<protein>
    <recommendedName>
        <fullName evidence="1">non-specific serine/threonine protein kinase</fullName>
        <ecNumber evidence="1">2.7.11.1</ecNumber>
    </recommendedName>
</protein>
<reference evidence="9" key="2">
    <citation type="submission" date="2020-04" db="EMBL/GenBank/DDBJ databases">
        <authorList>
            <consortium name="NCBI Genome Project"/>
        </authorList>
    </citation>
    <scope>NUCLEOTIDE SEQUENCE</scope>
    <source>
        <strain evidence="9">CBS 304.34</strain>
    </source>
</reference>
<evidence type="ECO:0000256" key="3">
    <source>
        <dbReference type="ARBA" id="ARBA00022741"/>
    </source>
</evidence>
<organism evidence="7">
    <name type="scientific">Mytilinidion resinicola</name>
    <dbReference type="NCBI Taxonomy" id="574789"/>
    <lineage>
        <taxon>Eukaryota</taxon>
        <taxon>Fungi</taxon>
        <taxon>Dikarya</taxon>
        <taxon>Ascomycota</taxon>
        <taxon>Pezizomycotina</taxon>
        <taxon>Dothideomycetes</taxon>
        <taxon>Pleosporomycetidae</taxon>
        <taxon>Mytilinidiales</taxon>
        <taxon>Mytilinidiaceae</taxon>
        <taxon>Mytilinidion</taxon>
    </lineage>
</organism>
<dbReference type="Gene3D" id="1.10.510.10">
    <property type="entry name" value="Transferase(Phosphotransferase) domain 1"/>
    <property type="match status" value="1"/>
</dbReference>
<evidence type="ECO:0000313" key="9">
    <source>
        <dbReference type="RefSeq" id="XP_033572798.1"/>
    </source>
</evidence>
<sequence>MGRTFPVTTPRIQRETANSIRGGPCVRSRRRRHRTPNHFHGVGLAWKRTYTRVIGERQLNEMKILRQMRREKHQHIVELVGSYVRRAGKAGGIHELGLLIWPVAYCDLGTLLLELDKMNNLLSRLFVSPNDRESIESTNFLAGLMRKNPSRPRGETCRDSLKRFSRAIGCIAHALEFLHAKGIRHRDLKPDQILISRDGLWVTDFGWSKDISNLSTSVSANGETINRKYISPERAQTQPTGWSEDIFALGCTYLQMAYVLTNLPLQQLEDLRTCADRSFQANLENLGKWVAPLRLKSKRFLVLAFLIEQTLISEPDRRPKAREVVAILEACNNMSLSSWDCQIFGDCCSDTSMPTTYSGDLLEVLERTVGGDNNLNTYDAAWEILHRQYRLSCRAVEKLQDTLCRNDLEIGDLGVKMHDLEASTQKQIEDLQEQLRASKAQQAHTSEMHKIKRDHDDKTKSMMEQYDAQIESWRERIFGPQQSAAASLD</sequence>
<keyword evidence="2" id="KW-0808">Transferase</keyword>
<dbReference type="Pfam" id="PF00069">
    <property type="entry name" value="Pkinase"/>
    <property type="match status" value="1"/>
</dbReference>